<dbReference type="Proteomes" id="UP001428774">
    <property type="component" value="Unassembled WGS sequence"/>
</dbReference>
<dbReference type="AlphaFoldDB" id="A0AAW9S9R8"/>
<dbReference type="RefSeq" id="WP_347165869.1">
    <property type="nucleotide sequence ID" value="NZ_JBDNCH010000002.1"/>
</dbReference>
<name>A0AAW9S9R8_9RHOB</name>
<gene>
    <name evidence="1" type="ORF">ABFB10_06405</name>
</gene>
<evidence type="ECO:0008006" key="3">
    <source>
        <dbReference type="Google" id="ProtNLM"/>
    </source>
</evidence>
<organism evidence="1 2">
    <name type="scientific">Ponticoccus litoralis</name>
    <dbReference type="NCBI Taxonomy" id="422297"/>
    <lineage>
        <taxon>Bacteria</taxon>
        <taxon>Pseudomonadati</taxon>
        <taxon>Pseudomonadota</taxon>
        <taxon>Alphaproteobacteria</taxon>
        <taxon>Rhodobacterales</taxon>
        <taxon>Roseobacteraceae</taxon>
        <taxon>Ponticoccus</taxon>
    </lineage>
</organism>
<keyword evidence="2" id="KW-1185">Reference proteome</keyword>
<evidence type="ECO:0000313" key="1">
    <source>
        <dbReference type="EMBL" id="MEN9060719.1"/>
    </source>
</evidence>
<dbReference type="EMBL" id="JBDNCH010000002">
    <property type="protein sequence ID" value="MEN9060719.1"/>
    <property type="molecule type" value="Genomic_DNA"/>
</dbReference>
<proteinExistence type="predicted"/>
<comment type="caution">
    <text evidence="1">The sequence shown here is derived from an EMBL/GenBank/DDBJ whole genome shotgun (WGS) entry which is preliminary data.</text>
</comment>
<sequence length="109" mass="11885">MTETQTRDPFAVMRLSTDLAWMTVEAGAVIWMRSLGMVGLWRMSESEPLRMVAEKQGAFAEAGRAACSAAWRGAAPEAALAAALRPLRIVTRSNAHRLARRDPAPHAPQ</sequence>
<protein>
    <recommendedName>
        <fullName evidence="3">Antifreeze protein</fullName>
    </recommendedName>
</protein>
<accession>A0AAW9S9R8</accession>
<evidence type="ECO:0000313" key="2">
    <source>
        <dbReference type="Proteomes" id="UP001428774"/>
    </source>
</evidence>
<reference evidence="1 2" key="1">
    <citation type="submission" date="2024-05" db="EMBL/GenBank/DDBJ databases">
        <title>Genome sequence of Ponticoccus litoralis KCCM 90028.</title>
        <authorList>
            <person name="Kim J.M."/>
            <person name="Lee J.K."/>
            <person name="Choi B.J."/>
            <person name="Bayburt H."/>
            <person name="Baek J.H."/>
            <person name="Jeon C.O."/>
        </authorList>
    </citation>
    <scope>NUCLEOTIDE SEQUENCE [LARGE SCALE GENOMIC DNA]</scope>
    <source>
        <strain evidence="1 2">KCCM 90028</strain>
    </source>
</reference>